<dbReference type="AlphaFoldDB" id="A0A7W4UKV3"/>
<sequence>MVVAVGLVAVAPLVRMLFLALLEPSSLVWLSSGDFAGQVHLLAAAVVPVGLIVGTVRGSALLSPFATVTLASNHLPRRVTLRRAFQRTLLVVSVAAVGLAVLLGSALVVGAAGSPLAALNLVAAAATLACLGVVAALVGELLGSARAWGAAALFGAFGLSPIGIGAWLSSTWADLSAGAAASGSVPAGTGGAGLGGVLCLAAAAVLALACVPALLDRLRGDVLLMQARRREAAQMAVATGELSDAAAPYREPPTIGRRLPAVVGGPRAVAMLVRDAVGALRTPQRTVLGVAGLACALLLLGVTQGPGGVGTFAAVAAALGSVAVYLSLGAFSDGFRQAAEAAAGPAVFGTPVGEQFLLHAVFPVLLVVLTVGVTAMPSGGSLAPLLGGLAMVAVRAYEAARGSLPPLLLTPMPSEIGDLSALARLVWQFDSVLIAAGLGAATMLSWSAGLHVLSFAVLGAGASVLALATRVRLRQSRG</sequence>
<gene>
    <name evidence="2" type="ORF">FHX72_000446</name>
</gene>
<feature type="transmembrane region" description="Helical" evidence="1">
    <location>
        <begin position="309"/>
        <end position="328"/>
    </location>
</feature>
<dbReference type="RefSeq" id="WP_377605755.1">
    <property type="nucleotide sequence ID" value="NZ_JBHMDF010000047.1"/>
</dbReference>
<dbReference type="Proteomes" id="UP000545286">
    <property type="component" value="Unassembled WGS sequence"/>
</dbReference>
<evidence type="ECO:0000313" key="2">
    <source>
        <dbReference type="EMBL" id="MBB2956334.1"/>
    </source>
</evidence>
<dbReference type="EMBL" id="JACHWJ010000001">
    <property type="protein sequence ID" value="MBB2956334.1"/>
    <property type="molecule type" value="Genomic_DNA"/>
</dbReference>
<keyword evidence="1" id="KW-0472">Membrane</keyword>
<feature type="transmembrane region" description="Helical" evidence="1">
    <location>
        <begin position="448"/>
        <end position="468"/>
    </location>
</feature>
<feature type="transmembrane region" description="Helical" evidence="1">
    <location>
        <begin position="192"/>
        <end position="215"/>
    </location>
</feature>
<feature type="transmembrane region" description="Helical" evidence="1">
    <location>
        <begin position="356"/>
        <end position="376"/>
    </location>
</feature>
<accession>A0A7W4UKV3</accession>
<feature type="transmembrane region" description="Helical" evidence="1">
    <location>
        <begin position="286"/>
        <end position="303"/>
    </location>
</feature>
<keyword evidence="3" id="KW-1185">Reference proteome</keyword>
<dbReference type="PRINTS" id="PR00173">
    <property type="entry name" value="EDTRNSPORT"/>
</dbReference>
<feature type="transmembrane region" description="Helical" evidence="1">
    <location>
        <begin position="118"/>
        <end position="138"/>
    </location>
</feature>
<protein>
    <submittedName>
        <fullName evidence="2">Uncharacterized protein</fullName>
    </submittedName>
</protein>
<feature type="transmembrane region" description="Helical" evidence="1">
    <location>
        <begin position="150"/>
        <end position="172"/>
    </location>
</feature>
<keyword evidence="1" id="KW-0812">Transmembrane</keyword>
<proteinExistence type="predicted"/>
<keyword evidence="1" id="KW-1133">Transmembrane helix</keyword>
<name>A0A7W4UKV3_9MICO</name>
<feature type="transmembrane region" description="Helical" evidence="1">
    <location>
        <begin position="41"/>
        <end position="68"/>
    </location>
</feature>
<organism evidence="2 3">
    <name type="scientific">Pseudoclavibacter helvolus</name>
    <dbReference type="NCBI Taxonomy" id="255205"/>
    <lineage>
        <taxon>Bacteria</taxon>
        <taxon>Bacillati</taxon>
        <taxon>Actinomycetota</taxon>
        <taxon>Actinomycetes</taxon>
        <taxon>Micrococcales</taxon>
        <taxon>Microbacteriaceae</taxon>
        <taxon>Pseudoclavibacter</taxon>
    </lineage>
</organism>
<feature type="transmembrane region" description="Helical" evidence="1">
    <location>
        <begin position="89"/>
        <end position="112"/>
    </location>
</feature>
<reference evidence="2 3" key="1">
    <citation type="submission" date="2020-08" db="EMBL/GenBank/DDBJ databases">
        <title>Sequencing the genomes of 1000 actinobacteria strains.</title>
        <authorList>
            <person name="Klenk H.-P."/>
        </authorList>
    </citation>
    <scope>NUCLEOTIDE SEQUENCE [LARGE SCALE GENOMIC DNA]</scope>
    <source>
        <strain evidence="2 3">DSM 20419</strain>
    </source>
</reference>
<comment type="caution">
    <text evidence="2">The sequence shown here is derived from an EMBL/GenBank/DDBJ whole genome shotgun (WGS) entry which is preliminary data.</text>
</comment>
<evidence type="ECO:0000313" key="3">
    <source>
        <dbReference type="Proteomes" id="UP000545286"/>
    </source>
</evidence>
<evidence type="ECO:0000256" key="1">
    <source>
        <dbReference type="SAM" id="Phobius"/>
    </source>
</evidence>